<proteinExistence type="predicted"/>
<keyword evidence="2" id="KW-1185">Reference proteome</keyword>
<comment type="caution">
    <text evidence="1">The sequence shown here is derived from an EMBL/GenBank/DDBJ whole genome shotgun (WGS) entry which is preliminary data.</text>
</comment>
<gene>
    <name evidence="1" type="ORF">O3W52_27750</name>
</gene>
<dbReference type="Proteomes" id="UP001079430">
    <property type="component" value="Unassembled WGS sequence"/>
</dbReference>
<organism evidence="1 2">
    <name type="scientific">Sinorhizobium psoraleae</name>
    <dbReference type="NCBI Taxonomy" id="520838"/>
    <lineage>
        <taxon>Bacteria</taxon>
        <taxon>Pseudomonadati</taxon>
        <taxon>Pseudomonadota</taxon>
        <taxon>Alphaproteobacteria</taxon>
        <taxon>Hyphomicrobiales</taxon>
        <taxon>Rhizobiaceae</taxon>
        <taxon>Sinorhizobium/Ensifer group</taxon>
        <taxon>Sinorhizobium</taxon>
    </lineage>
</organism>
<sequence>MTGIHPSEQMIRHARESDERRQFGIHYRIPFVARTPVSRMPPSMPSSQRWH</sequence>
<dbReference type="RefSeq" id="WP_269285415.1">
    <property type="nucleotide sequence ID" value="NZ_JAPVOI010000005.1"/>
</dbReference>
<name>A0ABT4KNR8_9HYPH</name>
<reference evidence="1" key="1">
    <citation type="submission" date="2022-10" db="EMBL/GenBank/DDBJ databases">
        <title>Whole genome sequencing of three plant growth promoting bacteria isolated from Vachellia tortilis subsp. raddiana in Morocco.</title>
        <authorList>
            <person name="Hnini M."/>
            <person name="Zouagui R."/>
            <person name="Zouagui H."/>
            <person name="Chemao Elfihri M.-W."/>
            <person name="Ibrahimi A."/>
            <person name="Sbabou L."/>
            <person name="Aurag J."/>
        </authorList>
    </citation>
    <scope>NUCLEOTIDE SEQUENCE</scope>
    <source>
        <strain evidence="1">LMR678</strain>
    </source>
</reference>
<accession>A0ABT4KNR8</accession>
<protein>
    <submittedName>
        <fullName evidence="1">Uncharacterized protein</fullName>
    </submittedName>
</protein>
<evidence type="ECO:0000313" key="1">
    <source>
        <dbReference type="EMBL" id="MCZ4093610.1"/>
    </source>
</evidence>
<evidence type="ECO:0000313" key="2">
    <source>
        <dbReference type="Proteomes" id="UP001079430"/>
    </source>
</evidence>
<dbReference type="EMBL" id="JAPVOI010000005">
    <property type="protein sequence ID" value="MCZ4093610.1"/>
    <property type="molecule type" value="Genomic_DNA"/>
</dbReference>